<gene>
    <name evidence="6" type="ORF">JYU34_017784</name>
</gene>
<name>A0ABQ7Q5N4_PLUXY</name>
<feature type="domain" description="Cytosol aminopeptidase" evidence="5">
    <location>
        <begin position="2"/>
        <end position="247"/>
    </location>
</feature>
<evidence type="ECO:0000313" key="7">
    <source>
        <dbReference type="Proteomes" id="UP000823941"/>
    </source>
</evidence>
<dbReference type="EMBL" id="JAHIBW010000023">
    <property type="protein sequence ID" value="KAG7299228.1"/>
    <property type="molecule type" value="Genomic_DNA"/>
</dbReference>
<evidence type="ECO:0000259" key="5">
    <source>
        <dbReference type="Pfam" id="PF00883"/>
    </source>
</evidence>
<dbReference type="Gene3D" id="3.40.630.10">
    <property type="entry name" value="Zn peptidases"/>
    <property type="match status" value="1"/>
</dbReference>
<accession>A0ABQ7Q5N4</accession>
<organism evidence="6 7">
    <name type="scientific">Plutella xylostella</name>
    <name type="common">Diamondback moth</name>
    <name type="synonym">Plutella maculipennis</name>
    <dbReference type="NCBI Taxonomy" id="51655"/>
    <lineage>
        <taxon>Eukaryota</taxon>
        <taxon>Metazoa</taxon>
        <taxon>Ecdysozoa</taxon>
        <taxon>Arthropoda</taxon>
        <taxon>Hexapoda</taxon>
        <taxon>Insecta</taxon>
        <taxon>Pterygota</taxon>
        <taxon>Neoptera</taxon>
        <taxon>Endopterygota</taxon>
        <taxon>Lepidoptera</taxon>
        <taxon>Glossata</taxon>
        <taxon>Ditrysia</taxon>
        <taxon>Yponomeutoidea</taxon>
        <taxon>Plutellidae</taxon>
        <taxon>Plutella</taxon>
    </lineage>
</organism>
<sequence>MFLECEYRGTDGPPVLLAAKGVTFDSGGLCLKRPEDMVENRGSMAGAAVALAAIKALALMKVPVNVVAVIPLCENMISGQCMKVGDMVRALNNLSIQIEDTDMEGRLVLADALLYGQAAHRPALVLDVATLTHGILLATGGGAFGAFTNHAGLWGALRAAGGGAGDRPWRLPLWGYYQRQITNEPAVDLRNKGSGLATACLGAAFLKNFVCGDWLHLDITGVGKLAHSQPPYLDQRRMTGRPARTLIYLFEEISKGCLKKESDPSPVGVLSAIRPLEVPARGVAGRRCGRTRRVAGPAAAAAASPRRHAITH</sequence>
<comment type="similarity">
    <text evidence="1">Belongs to the peptidase M17 family.</text>
</comment>
<dbReference type="PANTHER" id="PTHR11963">
    <property type="entry name" value="LEUCINE AMINOPEPTIDASE-RELATED"/>
    <property type="match status" value="1"/>
</dbReference>
<keyword evidence="3" id="KW-0645">Protease</keyword>
<evidence type="ECO:0000256" key="4">
    <source>
        <dbReference type="ARBA" id="ARBA00022801"/>
    </source>
</evidence>
<evidence type="ECO:0000256" key="3">
    <source>
        <dbReference type="ARBA" id="ARBA00022670"/>
    </source>
</evidence>
<dbReference type="PRINTS" id="PR00481">
    <property type="entry name" value="LAMNOPPTDASE"/>
</dbReference>
<dbReference type="InterPro" id="IPR011356">
    <property type="entry name" value="Leucine_aapep/pepB"/>
</dbReference>
<evidence type="ECO:0000256" key="1">
    <source>
        <dbReference type="ARBA" id="ARBA00009528"/>
    </source>
</evidence>
<reference evidence="6 7" key="1">
    <citation type="submission" date="2021-06" db="EMBL/GenBank/DDBJ databases">
        <title>A haploid diamondback moth (Plutella xylostella L.) genome assembly resolves 31 chromosomes and identifies a diamide resistance mutation.</title>
        <authorList>
            <person name="Ward C.M."/>
            <person name="Perry K.D."/>
            <person name="Baker G."/>
            <person name="Powis K."/>
            <person name="Heckel D.G."/>
            <person name="Baxter S.W."/>
        </authorList>
    </citation>
    <scope>NUCLEOTIDE SEQUENCE [LARGE SCALE GENOMIC DNA]</scope>
    <source>
        <strain evidence="6 7">LV</strain>
        <tissue evidence="6">Single pupa</tissue>
    </source>
</reference>
<keyword evidence="4" id="KW-0378">Hydrolase</keyword>
<keyword evidence="2" id="KW-0031">Aminopeptidase</keyword>
<dbReference type="Proteomes" id="UP000823941">
    <property type="component" value="Chromosome 23"/>
</dbReference>
<dbReference type="SUPFAM" id="SSF53187">
    <property type="entry name" value="Zn-dependent exopeptidases"/>
    <property type="match status" value="1"/>
</dbReference>
<dbReference type="Pfam" id="PF00883">
    <property type="entry name" value="Peptidase_M17"/>
    <property type="match status" value="1"/>
</dbReference>
<keyword evidence="7" id="KW-1185">Reference proteome</keyword>
<protein>
    <recommendedName>
        <fullName evidence="5">Cytosol aminopeptidase domain-containing protein</fullName>
    </recommendedName>
</protein>
<comment type="caution">
    <text evidence="6">The sequence shown here is derived from an EMBL/GenBank/DDBJ whole genome shotgun (WGS) entry which is preliminary data.</text>
</comment>
<proteinExistence type="inferred from homology"/>
<dbReference type="InterPro" id="IPR000819">
    <property type="entry name" value="Peptidase_M17_C"/>
</dbReference>
<evidence type="ECO:0000313" key="6">
    <source>
        <dbReference type="EMBL" id="KAG7299228.1"/>
    </source>
</evidence>
<dbReference type="PANTHER" id="PTHR11963:SF16">
    <property type="entry name" value="CYTOSOL AMINOPEPTIDASE"/>
    <property type="match status" value="1"/>
</dbReference>
<evidence type="ECO:0000256" key="2">
    <source>
        <dbReference type="ARBA" id="ARBA00022438"/>
    </source>
</evidence>